<proteinExistence type="predicted"/>
<dbReference type="EMBL" id="CATQJA010002033">
    <property type="protein sequence ID" value="CAJ0569463.1"/>
    <property type="molecule type" value="Genomic_DNA"/>
</dbReference>
<reference evidence="1" key="1">
    <citation type="submission" date="2023-06" db="EMBL/GenBank/DDBJ databases">
        <authorList>
            <person name="Delattre M."/>
        </authorList>
    </citation>
    <scope>NUCLEOTIDE SEQUENCE</scope>
    <source>
        <strain evidence="1">AF72</strain>
    </source>
</reference>
<name>A0AA36CJ20_9BILA</name>
<evidence type="ECO:0000313" key="2">
    <source>
        <dbReference type="Proteomes" id="UP001177023"/>
    </source>
</evidence>
<dbReference type="Proteomes" id="UP001177023">
    <property type="component" value="Unassembled WGS sequence"/>
</dbReference>
<keyword evidence="2" id="KW-1185">Reference proteome</keyword>
<dbReference type="AlphaFoldDB" id="A0AA36CJ20"/>
<gene>
    <name evidence="1" type="ORF">MSPICULIGERA_LOCUS7943</name>
</gene>
<feature type="non-terminal residue" evidence="1">
    <location>
        <position position="1"/>
    </location>
</feature>
<organism evidence="1 2">
    <name type="scientific">Mesorhabditis spiculigera</name>
    <dbReference type="NCBI Taxonomy" id="96644"/>
    <lineage>
        <taxon>Eukaryota</taxon>
        <taxon>Metazoa</taxon>
        <taxon>Ecdysozoa</taxon>
        <taxon>Nematoda</taxon>
        <taxon>Chromadorea</taxon>
        <taxon>Rhabditida</taxon>
        <taxon>Rhabditina</taxon>
        <taxon>Rhabditomorpha</taxon>
        <taxon>Rhabditoidea</taxon>
        <taxon>Rhabditidae</taxon>
        <taxon>Mesorhabditinae</taxon>
        <taxon>Mesorhabditis</taxon>
    </lineage>
</organism>
<comment type="caution">
    <text evidence="1">The sequence shown here is derived from an EMBL/GenBank/DDBJ whole genome shotgun (WGS) entry which is preliminary data.</text>
</comment>
<evidence type="ECO:0000313" key="1">
    <source>
        <dbReference type="EMBL" id="CAJ0569463.1"/>
    </source>
</evidence>
<accession>A0AA36CJ20</accession>
<sequence length="96" mass="10049">MHLQTTVFAAARIPMIKFVGARLPKPNFNRASLPPLQVAGSAVSPLSAAKPTSIGAVGKIPRGQGIPEAQTPKRFLRPLISQEECDAINAGGSYGL</sequence>
<protein>
    <submittedName>
        <fullName evidence="1">Uncharacterized protein</fullName>
    </submittedName>
</protein>